<accession>A0A745AH88</accession>
<proteinExistence type="predicted"/>
<reference evidence="1" key="1">
    <citation type="journal article" date="2018" name="Genome Biol.">
        <title>SKESA: strategic k-mer extension for scrupulous assemblies.</title>
        <authorList>
            <person name="Souvorov A."/>
            <person name="Agarwala R."/>
            <person name="Lipman D.J."/>
        </authorList>
    </citation>
    <scope>NUCLEOTIDE SEQUENCE</scope>
    <source>
        <strain evidence="1">MA.BD-PM-2007-07-002432</strain>
    </source>
</reference>
<reference evidence="1" key="2">
    <citation type="submission" date="2020-02" db="EMBL/GenBank/DDBJ databases">
        <authorList>
            <consortium name="NCBI Pathogen Detection Project"/>
        </authorList>
    </citation>
    <scope>NUCLEOTIDE SEQUENCE</scope>
    <source>
        <strain evidence="1">MA.BD-PM-2007-07-002432</strain>
    </source>
</reference>
<dbReference type="AlphaFoldDB" id="A0A745AH88"/>
<name>A0A745AH88_SALER</name>
<dbReference type="EMBL" id="DAAUFV010000036">
    <property type="protein sequence ID" value="HAF2950804.1"/>
    <property type="molecule type" value="Genomic_DNA"/>
</dbReference>
<organism evidence="1">
    <name type="scientific">Salmonella enterica</name>
    <name type="common">Salmonella choleraesuis</name>
    <dbReference type="NCBI Taxonomy" id="28901"/>
    <lineage>
        <taxon>Bacteria</taxon>
        <taxon>Pseudomonadati</taxon>
        <taxon>Pseudomonadota</taxon>
        <taxon>Gammaproteobacteria</taxon>
        <taxon>Enterobacterales</taxon>
        <taxon>Enterobacteriaceae</taxon>
        <taxon>Salmonella</taxon>
    </lineage>
</organism>
<evidence type="ECO:0000313" key="1">
    <source>
        <dbReference type="EMBL" id="HAF2950804.1"/>
    </source>
</evidence>
<protein>
    <submittedName>
        <fullName evidence="1">Chromosome segregation protein ParM</fullName>
    </submittedName>
</protein>
<sequence>MRVSAIQKDLLFVLFAIEARGAAGPVPGVRLLKMINASRSAEVFPANFRASCHTLVDHGLLQKYRSESLKLAFSLTDEGRKRAEAIYSARVGDAVTCQKLVDISQFLIN</sequence>
<comment type="caution">
    <text evidence="1">The sequence shown here is derived from an EMBL/GenBank/DDBJ whole genome shotgun (WGS) entry which is preliminary data.</text>
</comment>
<gene>
    <name evidence="1" type="ORF">G8L54_004527</name>
</gene>